<evidence type="ECO:0000313" key="3">
    <source>
        <dbReference type="EMBL" id="KND01666.1"/>
    </source>
</evidence>
<feature type="domain" description="Gryzun putative trafficking through Golgi" evidence="1">
    <location>
        <begin position="1214"/>
        <end position="1329"/>
    </location>
</feature>
<dbReference type="OrthoDB" id="6278596at2759"/>
<dbReference type="RefSeq" id="XP_016609705.1">
    <property type="nucleotide sequence ID" value="XM_016751724.1"/>
</dbReference>
<evidence type="ECO:0000313" key="4">
    <source>
        <dbReference type="Proteomes" id="UP000053201"/>
    </source>
</evidence>
<proteinExistence type="predicted"/>
<dbReference type="Proteomes" id="UP000053201">
    <property type="component" value="Unassembled WGS sequence"/>
</dbReference>
<name>A0A0L0HJM8_SPIPD</name>
<sequence>MESYPLEYVLHHVPLMAVMGLIEPDVEPPSGTTDTPKSSSLKKVLLSVLMAKNNMSIWDAAAKREGFSAFFHVTVLDKAHVFPPRKLQRATPVQHSNLSPLTPGSPLYPDGLMLPAWIQRQKETRPAIVVGFYDLWERTETLDNRDPLGVQQAMSIERERDLILCAEINEKKRNATDRGIRFAVVLIIKTNPADDPHLDERVSFIRRTCGLDLKSSLFVLPSASTDPQQFITMMQKSLHDSACSYYRDHDKRIRKKKARLPPISARAVSTAPSTSAASLPGMVSISSAQQAKPLPPAGWHLRYEYKLAVFAEFRQDMENAIKHYETAYQLLIELFHCAISGGVLVPGGGGSAPNDLLQPFTPRWLEARTLVDCINLKICKLHLYTDRPVPALQQLEKHLTNCKSFPEFVGPPSTELTWEVSPGLTQLANLTGGGSFEYWTWVSTQYRVFGELIELATGKIGLRLPFPPPGSLPAAHTATGQAQSFLNTLSNNSMNVLSGGDVPVAVFGPFSATNASLVVQHAGYYYFLAARCAEERWKRFAETEKAITSAPPPPPSAATSVRGGQARLGSFAEISGSPFSAMMPSSPMHAHNLGVSLASERSVDHATLVIELLTKSYEQFKKHRAGRMTLFLASEIARVYEQSGKYEMALKFFERIGKTYRKEHWPNVLKDVLKWSVQCARTLGRWDVVVECLVELMSERMAGGAEGNAEQEAAVQELMTILRGDGQDMTKGLRVAVDMDQIDGFLQCNVQFKKHSTYVGVSAPFQVVLTAASARSPPIALRISKIHIGFSDARFDHVILDREGGESSLSSSGRRVKWLDITNCERKTLEGDDGHEVWTKKVDLELLPGMTQVLEGVVIPGEGMDLKLSTVSVVLAASDGQVSLNFNLSERGEDTSARRKWCVIDGAESIPRWVMLDGYGEQAALRVIRRQPNLSIHLTHAPPGYIDEVYWVVVEVVNEEKEEIEAYLDLEFRSSGTDGADPTSHITQRFEDIAGEASSPAQPAGSDRNAISAIRLGVIPSLCRVSQRFWLRCRQNAGERVMYNTVYYRTTSSTATLSNTFEAPQPSTHPDLFFRKNESIRLNFINGFETKFSINSEYGMPFETTEAGLLSLQDADGSLELVEKHSIVAAVKCVGPWDMEVAEVKFIPRNVEVHYTMRTYSACPIVLVETVNTLPTSANPIESWKSGHVWNGAYHAMVAVDPGAEVEAIPVGDMVVRWRRRQTGDIEPAWAQTVLTIPDVPLQHRDILICVDIPPLLHHTTPFTVTYELHNTSLAIHHLSLSMEVTEGFVFSGCKQTHARMLPLSSMRVTYNCVPMVCGKAALPRLKVMVIPEGAEEKEGSPREVKNVHVRGGVEAGLGPAGELMVFVRPRSGQLLERPSADTML</sequence>
<dbReference type="PANTHER" id="PTHR14374">
    <property type="entry name" value="FOIE GRAS"/>
    <property type="match status" value="1"/>
</dbReference>
<dbReference type="InterPro" id="IPR012880">
    <property type="entry name" value="Gryzun"/>
</dbReference>
<dbReference type="InterPro" id="IPR011990">
    <property type="entry name" value="TPR-like_helical_dom_sf"/>
</dbReference>
<dbReference type="GeneID" id="27686974"/>
<accession>A0A0L0HJM8</accession>
<dbReference type="Pfam" id="PF07919">
    <property type="entry name" value="Gryzun"/>
    <property type="match status" value="2"/>
</dbReference>
<protein>
    <recommendedName>
        <fullName evidence="5">Trafficking protein particle complex subunit 11 domain-containing protein</fullName>
    </recommendedName>
</protein>
<organism evidence="3 4">
    <name type="scientific">Spizellomyces punctatus (strain DAOM BR117)</name>
    <dbReference type="NCBI Taxonomy" id="645134"/>
    <lineage>
        <taxon>Eukaryota</taxon>
        <taxon>Fungi</taxon>
        <taxon>Fungi incertae sedis</taxon>
        <taxon>Chytridiomycota</taxon>
        <taxon>Chytridiomycota incertae sedis</taxon>
        <taxon>Chytridiomycetes</taxon>
        <taxon>Spizellomycetales</taxon>
        <taxon>Spizellomycetaceae</taxon>
        <taxon>Spizellomyces</taxon>
    </lineage>
</organism>
<reference evidence="3 4" key="1">
    <citation type="submission" date="2009-08" db="EMBL/GenBank/DDBJ databases">
        <title>The Genome Sequence of Spizellomyces punctatus strain DAOM BR117.</title>
        <authorList>
            <consortium name="The Broad Institute Genome Sequencing Platform"/>
            <person name="Russ C."/>
            <person name="Cuomo C."/>
            <person name="Shea T."/>
            <person name="Young S.K."/>
            <person name="Zeng Q."/>
            <person name="Koehrsen M."/>
            <person name="Haas B."/>
            <person name="Borodovsky M."/>
            <person name="Guigo R."/>
            <person name="Alvarado L."/>
            <person name="Berlin A."/>
            <person name="Bochicchio J."/>
            <person name="Borenstein D."/>
            <person name="Chapman S."/>
            <person name="Chen Z."/>
            <person name="Engels R."/>
            <person name="Freedman E."/>
            <person name="Gellesch M."/>
            <person name="Goldberg J."/>
            <person name="Griggs A."/>
            <person name="Gujja S."/>
            <person name="Heiman D."/>
            <person name="Hepburn T."/>
            <person name="Howarth C."/>
            <person name="Jen D."/>
            <person name="Larson L."/>
            <person name="Lewis B."/>
            <person name="Mehta T."/>
            <person name="Park D."/>
            <person name="Pearson M."/>
            <person name="Roberts A."/>
            <person name="Saif S."/>
            <person name="Shenoy N."/>
            <person name="Sisk P."/>
            <person name="Stolte C."/>
            <person name="Sykes S."/>
            <person name="Thomson T."/>
            <person name="Walk T."/>
            <person name="White J."/>
            <person name="Yandava C."/>
            <person name="Burger G."/>
            <person name="Gray M.W."/>
            <person name="Holland P.W.H."/>
            <person name="King N."/>
            <person name="Lang F.B.F."/>
            <person name="Roger A.J."/>
            <person name="Ruiz-Trillo I."/>
            <person name="Lander E."/>
            <person name="Nusbaum C."/>
        </authorList>
    </citation>
    <scope>NUCLEOTIDE SEQUENCE [LARGE SCALE GENOMIC DNA]</scope>
    <source>
        <strain evidence="3 4">DAOM BR117</strain>
    </source>
</reference>
<dbReference type="EMBL" id="KQ257454">
    <property type="protein sequence ID" value="KND01666.1"/>
    <property type="molecule type" value="Genomic_DNA"/>
</dbReference>
<dbReference type="SUPFAM" id="SSF48452">
    <property type="entry name" value="TPR-like"/>
    <property type="match status" value="1"/>
</dbReference>
<keyword evidence="4" id="KW-1185">Reference proteome</keyword>
<dbReference type="InParanoid" id="A0A0L0HJM8"/>
<dbReference type="eggNOG" id="KOG4386">
    <property type="taxonomic scope" value="Eukaryota"/>
</dbReference>
<dbReference type="Pfam" id="PF11817">
    <property type="entry name" value="Foie-gras_1"/>
    <property type="match status" value="1"/>
</dbReference>
<dbReference type="STRING" id="645134.A0A0L0HJM8"/>
<dbReference type="PANTHER" id="PTHR14374:SF0">
    <property type="entry name" value="TRAFFICKING PROTEIN PARTICLE COMPLEX SUBUNIT 11"/>
    <property type="match status" value="1"/>
</dbReference>
<evidence type="ECO:0008006" key="5">
    <source>
        <dbReference type="Google" id="ProtNLM"/>
    </source>
</evidence>
<dbReference type="VEuPathDB" id="FungiDB:SPPG_03462"/>
<dbReference type="OMA" id="CVEYYRD"/>
<feature type="domain" description="Trafficking protein particle complex subunit 11" evidence="2">
    <location>
        <begin position="363"/>
        <end position="698"/>
    </location>
</feature>
<feature type="domain" description="Gryzun putative trafficking through Golgi" evidence="1">
    <location>
        <begin position="736"/>
        <end position="1056"/>
    </location>
</feature>
<gene>
    <name evidence="3" type="ORF">SPPG_03462</name>
</gene>
<evidence type="ECO:0000259" key="1">
    <source>
        <dbReference type="Pfam" id="PF07919"/>
    </source>
</evidence>
<dbReference type="InterPro" id="IPR021773">
    <property type="entry name" value="TPC11"/>
</dbReference>
<evidence type="ECO:0000259" key="2">
    <source>
        <dbReference type="Pfam" id="PF11817"/>
    </source>
</evidence>